<keyword evidence="4" id="KW-0813">Transport</keyword>
<feature type="signal peptide" evidence="9">
    <location>
        <begin position="1"/>
        <end position="27"/>
    </location>
</feature>
<keyword evidence="11" id="KW-1185">Reference proteome</keyword>
<name>A0A239MVK1_9ACTN</name>
<keyword evidence="5" id="KW-1003">Cell membrane</keyword>
<dbReference type="PANTHER" id="PTHR30024">
    <property type="entry name" value="ALIPHATIC SULFONATES-BINDING PROTEIN-RELATED"/>
    <property type="match status" value="1"/>
</dbReference>
<accession>A0A239MVK1</accession>
<comment type="subcellular location">
    <subcellularLocation>
        <location evidence="2">Cell inner membrane</location>
    </subcellularLocation>
    <subcellularLocation>
        <location evidence="1">Periplasm</location>
    </subcellularLocation>
</comment>
<dbReference type="GO" id="GO:0005886">
    <property type="term" value="C:plasma membrane"/>
    <property type="evidence" value="ECO:0007669"/>
    <property type="project" value="UniProtKB-SubCell"/>
</dbReference>
<comment type="similarity">
    <text evidence="3">Belongs to the bacterial solute-binding protein SsuA/TauA family.</text>
</comment>
<evidence type="ECO:0000313" key="10">
    <source>
        <dbReference type="EMBL" id="SNT46530.1"/>
    </source>
</evidence>
<keyword evidence="6" id="KW-0997">Cell inner membrane</keyword>
<dbReference type="GO" id="GO:0042597">
    <property type="term" value="C:periplasmic space"/>
    <property type="evidence" value="ECO:0007669"/>
    <property type="project" value="UniProtKB-SubCell"/>
</dbReference>
<evidence type="ECO:0000313" key="11">
    <source>
        <dbReference type="Proteomes" id="UP000198282"/>
    </source>
</evidence>
<dbReference type="RefSeq" id="WP_179282350.1">
    <property type="nucleotide sequence ID" value="NZ_FZOD01000046.1"/>
</dbReference>
<dbReference type="Gene3D" id="3.40.190.10">
    <property type="entry name" value="Periplasmic binding protein-like II"/>
    <property type="match status" value="2"/>
</dbReference>
<evidence type="ECO:0000256" key="4">
    <source>
        <dbReference type="ARBA" id="ARBA00022448"/>
    </source>
</evidence>
<keyword evidence="8" id="KW-0472">Membrane</keyword>
<evidence type="ECO:0000256" key="2">
    <source>
        <dbReference type="ARBA" id="ARBA00004533"/>
    </source>
</evidence>
<feature type="chain" id="PRO_5012624875" evidence="9">
    <location>
        <begin position="28"/>
        <end position="344"/>
    </location>
</feature>
<evidence type="ECO:0000256" key="6">
    <source>
        <dbReference type="ARBA" id="ARBA00022519"/>
    </source>
</evidence>
<dbReference type="CDD" id="cd13553">
    <property type="entry name" value="PBP2_NrtA_CpmA_like"/>
    <property type="match status" value="1"/>
</dbReference>
<dbReference type="AlphaFoldDB" id="A0A239MVK1"/>
<proteinExistence type="inferred from homology"/>
<dbReference type="InterPro" id="IPR044527">
    <property type="entry name" value="NrtA/CpmA_ABC-bd_dom"/>
</dbReference>
<gene>
    <name evidence="10" type="ORF">SAMN05216276_104654</name>
</gene>
<evidence type="ECO:0000256" key="1">
    <source>
        <dbReference type="ARBA" id="ARBA00004418"/>
    </source>
</evidence>
<evidence type="ECO:0000256" key="7">
    <source>
        <dbReference type="ARBA" id="ARBA00022729"/>
    </source>
</evidence>
<dbReference type="EMBL" id="FZOD01000046">
    <property type="protein sequence ID" value="SNT46530.1"/>
    <property type="molecule type" value="Genomic_DNA"/>
</dbReference>
<protein>
    <submittedName>
        <fullName evidence="10">NitT/TauT family transport system substrate-binding protein</fullName>
    </submittedName>
</protein>
<dbReference type="SUPFAM" id="SSF53850">
    <property type="entry name" value="Periplasmic binding protein-like II"/>
    <property type="match status" value="1"/>
</dbReference>
<keyword evidence="7 9" id="KW-0732">Signal</keyword>
<sequence length="344" mass="35826">MPRPALTRLRVTAIALVVAAAMTGCSANSSDAGPVRLRLGYFPNLTHATAILGVEDGTFQRALGSDTKLEPSLFVSGPPAITAIMSDAVDAVFVGPTPAVNAFYKTKGDVKIISGATSGGAQLVVRAGITSAADLKGTSIADPALGGAPDIQLRYWLKQHGLRTSTSGDGDVHVTPQDNSQIAAAYASGAIDGAWVPQPYAAILVSRGAHVLVNERSLWPDGRFTTTNLLVRADFLKKHPETIVALLRGLIKETDQVNADPAQASQRANAAIAKINGSGLKDEDLRAAWADMTFTVDPLLPTIKEYGRRGTDVGVLTGGDLSGLADLGPLNTALQAEGKEKIAE</sequence>
<evidence type="ECO:0000256" key="5">
    <source>
        <dbReference type="ARBA" id="ARBA00022475"/>
    </source>
</evidence>
<dbReference type="Proteomes" id="UP000198282">
    <property type="component" value="Unassembled WGS sequence"/>
</dbReference>
<evidence type="ECO:0000256" key="9">
    <source>
        <dbReference type="SAM" id="SignalP"/>
    </source>
</evidence>
<organism evidence="10 11">
    <name type="scientific">Streptosporangium subroseum</name>
    <dbReference type="NCBI Taxonomy" id="106412"/>
    <lineage>
        <taxon>Bacteria</taxon>
        <taxon>Bacillati</taxon>
        <taxon>Actinomycetota</taxon>
        <taxon>Actinomycetes</taxon>
        <taxon>Streptosporangiales</taxon>
        <taxon>Streptosporangiaceae</taxon>
        <taxon>Streptosporangium</taxon>
    </lineage>
</organism>
<dbReference type="PROSITE" id="PS51257">
    <property type="entry name" value="PROKAR_LIPOPROTEIN"/>
    <property type="match status" value="1"/>
</dbReference>
<reference evidence="10 11" key="1">
    <citation type="submission" date="2017-06" db="EMBL/GenBank/DDBJ databases">
        <authorList>
            <person name="Kim H.J."/>
            <person name="Triplett B.A."/>
        </authorList>
    </citation>
    <scope>NUCLEOTIDE SEQUENCE [LARGE SCALE GENOMIC DNA]</scope>
    <source>
        <strain evidence="10 11">CGMCC 4.2132</strain>
    </source>
</reference>
<dbReference type="Pfam" id="PF13379">
    <property type="entry name" value="NMT1_2"/>
    <property type="match status" value="1"/>
</dbReference>
<dbReference type="PANTHER" id="PTHR30024:SF47">
    <property type="entry name" value="TAURINE-BINDING PERIPLASMIC PROTEIN"/>
    <property type="match status" value="1"/>
</dbReference>
<evidence type="ECO:0000256" key="8">
    <source>
        <dbReference type="ARBA" id="ARBA00023136"/>
    </source>
</evidence>
<evidence type="ECO:0000256" key="3">
    <source>
        <dbReference type="ARBA" id="ARBA00010742"/>
    </source>
</evidence>